<evidence type="ECO:0000313" key="8">
    <source>
        <dbReference type="Proteomes" id="UP000887566"/>
    </source>
</evidence>
<feature type="transmembrane region" description="Helical" evidence="6">
    <location>
        <begin position="45"/>
        <end position="65"/>
    </location>
</feature>
<dbReference type="GO" id="GO:0016020">
    <property type="term" value="C:membrane"/>
    <property type="evidence" value="ECO:0007669"/>
    <property type="project" value="UniProtKB-SubCell"/>
</dbReference>
<evidence type="ECO:0000256" key="5">
    <source>
        <dbReference type="PROSITE-ProRule" id="PRU00581"/>
    </source>
</evidence>
<evidence type="ECO:0000256" key="4">
    <source>
        <dbReference type="ARBA" id="ARBA00023136"/>
    </source>
</evidence>
<evidence type="ECO:0000313" key="9">
    <source>
        <dbReference type="WBParaSite" id="PSAMB.scaffold43size100268.g1221.t1"/>
    </source>
</evidence>
<dbReference type="InterPro" id="IPR008253">
    <property type="entry name" value="Marvel"/>
</dbReference>
<dbReference type="AlphaFoldDB" id="A0A914WKH8"/>
<evidence type="ECO:0000256" key="2">
    <source>
        <dbReference type="ARBA" id="ARBA00022692"/>
    </source>
</evidence>
<organism evidence="8 9">
    <name type="scientific">Plectus sambesii</name>
    <dbReference type="NCBI Taxonomy" id="2011161"/>
    <lineage>
        <taxon>Eukaryota</taxon>
        <taxon>Metazoa</taxon>
        <taxon>Ecdysozoa</taxon>
        <taxon>Nematoda</taxon>
        <taxon>Chromadorea</taxon>
        <taxon>Plectida</taxon>
        <taxon>Plectina</taxon>
        <taxon>Plectoidea</taxon>
        <taxon>Plectidae</taxon>
        <taxon>Plectus</taxon>
    </lineage>
</organism>
<feature type="transmembrane region" description="Helical" evidence="6">
    <location>
        <begin position="122"/>
        <end position="145"/>
    </location>
</feature>
<evidence type="ECO:0000256" key="6">
    <source>
        <dbReference type="SAM" id="Phobius"/>
    </source>
</evidence>
<proteinExistence type="predicted"/>
<evidence type="ECO:0000259" key="7">
    <source>
        <dbReference type="PROSITE" id="PS51225"/>
    </source>
</evidence>
<keyword evidence="3 6" id="KW-1133">Transmembrane helix</keyword>
<dbReference type="Proteomes" id="UP000887566">
    <property type="component" value="Unplaced"/>
</dbReference>
<reference evidence="9" key="1">
    <citation type="submission" date="2022-11" db="UniProtKB">
        <authorList>
            <consortium name="WormBaseParasite"/>
        </authorList>
    </citation>
    <scope>IDENTIFICATION</scope>
</reference>
<feature type="transmembrane region" description="Helical" evidence="6">
    <location>
        <begin position="77"/>
        <end position="110"/>
    </location>
</feature>
<accession>A0A914WKH8</accession>
<comment type="subcellular location">
    <subcellularLocation>
        <location evidence="1">Membrane</location>
        <topology evidence="1">Multi-pass membrane protein</topology>
    </subcellularLocation>
</comment>
<dbReference type="WBParaSite" id="PSAMB.scaffold43size100268.g1221.t1">
    <property type="protein sequence ID" value="PSAMB.scaffold43size100268.g1221.t1"/>
    <property type="gene ID" value="PSAMB.scaffold43size100268.g1221"/>
</dbReference>
<evidence type="ECO:0000256" key="1">
    <source>
        <dbReference type="ARBA" id="ARBA00004141"/>
    </source>
</evidence>
<name>A0A914WKH8_9BILA</name>
<protein>
    <submittedName>
        <fullName evidence="9">MARVEL domain-containing protein</fullName>
    </submittedName>
</protein>
<keyword evidence="2 5" id="KW-0812">Transmembrane</keyword>
<feature type="domain" description="MARVEL" evidence="7">
    <location>
        <begin position="9"/>
        <end position="149"/>
    </location>
</feature>
<keyword evidence="8" id="KW-1185">Reference proteome</keyword>
<sequence>MVELDSRFPSQWPFGILKTAQWIFSFVVLICLWCSSFTWAGTGLVYFTAWTSFLMGLFSWLAHLFGLQRKTLQVGGAFFFIPFALIDFVYSVVLFALYALSTLLCVYFMFKGFGYAANISLSYAFAAIFCVLSGGTCGFLALLLFRASENKPINLRSIFVEGTTTAQFDPAAGTTTTTGVQRPVA</sequence>
<keyword evidence="4 5" id="KW-0472">Membrane</keyword>
<evidence type="ECO:0000256" key="3">
    <source>
        <dbReference type="ARBA" id="ARBA00022989"/>
    </source>
</evidence>
<dbReference type="PROSITE" id="PS51225">
    <property type="entry name" value="MARVEL"/>
    <property type="match status" value="1"/>
</dbReference>
<feature type="transmembrane region" description="Helical" evidence="6">
    <location>
        <begin position="20"/>
        <end position="39"/>
    </location>
</feature>